<protein>
    <submittedName>
        <fullName evidence="2">Transglutaminase family protein</fullName>
    </submittedName>
</protein>
<sequence length="301" mass="33477">MTLLSVTHTTVYRYQRPVTFGEHRLMFRPRDSHDIRLVNTALIIAPQADIRWMHDVFSNSIAIASFQEAASELRFESRVVIDHYGLDYPDFAIEPYAQTYPFSYPAEEIADLGRSVERHYPDPDRKVDAWAKRFVEGSGPVGTQDLLTRINSAIQAEFRYERRYAIGVQTPAETLEKGSGTCRDLAVFMMGVARALGFAARFVSGYLYDPAVEDDQAPESDVTNGVQGAGDTHAWVQIYLPGAGWVEFDPTNGQVGGANLIRVAVAREPSQAVPVQGTFYGATGDFIDMDVEVRVTKPITT</sequence>
<dbReference type="InterPro" id="IPR002931">
    <property type="entry name" value="Transglutaminase-like"/>
</dbReference>
<dbReference type="SUPFAM" id="SSF54001">
    <property type="entry name" value="Cysteine proteinases"/>
    <property type="match status" value="1"/>
</dbReference>
<name>A0A967KHB4_9PROT</name>
<keyword evidence="3" id="KW-1185">Reference proteome</keyword>
<proteinExistence type="predicted"/>
<evidence type="ECO:0000259" key="1">
    <source>
        <dbReference type="SMART" id="SM00460"/>
    </source>
</evidence>
<dbReference type="Proteomes" id="UP000761264">
    <property type="component" value="Unassembled WGS sequence"/>
</dbReference>
<dbReference type="PANTHER" id="PTHR33490">
    <property type="entry name" value="BLR5614 PROTEIN-RELATED"/>
    <property type="match status" value="1"/>
</dbReference>
<comment type="caution">
    <text evidence="2">The sequence shown here is derived from an EMBL/GenBank/DDBJ whole genome shotgun (WGS) entry which is preliminary data.</text>
</comment>
<dbReference type="SMART" id="SM00460">
    <property type="entry name" value="TGc"/>
    <property type="match status" value="1"/>
</dbReference>
<dbReference type="EMBL" id="JAAQPH010000018">
    <property type="protein sequence ID" value="NIA71101.1"/>
    <property type="molecule type" value="Genomic_DNA"/>
</dbReference>
<dbReference type="InterPro" id="IPR038765">
    <property type="entry name" value="Papain-like_cys_pep_sf"/>
</dbReference>
<evidence type="ECO:0000313" key="3">
    <source>
        <dbReference type="Proteomes" id="UP000761264"/>
    </source>
</evidence>
<reference evidence="2" key="1">
    <citation type="submission" date="2020-03" db="EMBL/GenBank/DDBJ databases">
        <title>Genome of Pelagibius litoralis DSM 21314T.</title>
        <authorList>
            <person name="Wang G."/>
        </authorList>
    </citation>
    <scope>NUCLEOTIDE SEQUENCE</scope>
    <source>
        <strain evidence="2">DSM 21314</strain>
    </source>
</reference>
<gene>
    <name evidence="2" type="ORF">HBA54_21105</name>
</gene>
<evidence type="ECO:0000313" key="2">
    <source>
        <dbReference type="EMBL" id="NIA71101.1"/>
    </source>
</evidence>
<feature type="domain" description="Transglutaminase-like" evidence="1">
    <location>
        <begin position="174"/>
        <end position="252"/>
    </location>
</feature>
<dbReference type="RefSeq" id="WP_167228372.1">
    <property type="nucleotide sequence ID" value="NZ_JAAQPH010000018.1"/>
</dbReference>
<dbReference type="Gene3D" id="3.10.620.30">
    <property type="match status" value="1"/>
</dbReference>
<dbReference type="InterPro" id="IPR013589">
    <property type="entry name" value="Bac_transglu_N"/>
</dbReference>
<dbReference type="Pfam" id="PF08379">
    <property type="entry name" value="Bact_transglu_N"/>
    <property type="match status" value="1"/>
</dbReference>
<dbReference type="Pfam" id="PF01841">
    <property type="entry name" value="Transglut_core"/>
    <property type="match status" value="1"/>
</dbReference>
<organism evidence="2 3">
    <name type="scientific">Pelagibius litoralis</name>
    <dbReference type="NCBI Taxonomy" id="374515"/>
    <lineage>
        <taxon>Bacteria</taxon>
        <taxon>Pseudomonadati</taxon>
        <taxon>Pseudomonadota</taxon>
        <taxon>Alphaproteobacteria</taxon>
        <taxon>Rhodospirillales</taxon>
        <taxon>Rhodovibrionaceae</taxon>
        <taxon>Pelagibius</taxon>
    </lineage>
</organism>
<dbReference type="AlphaFoldDB" id="A0A967KHB4"/>
<accession>A0A967KHB4</accession>
<dbReference type="PANTHER" id="PTHR33490:SF1">
    <property type="entry name" value="SLL1233 PROTEIN"/>
    <property type="match status" value="1"/>
</dbReference>